<gene>
    <name evidence="2" type="ORF">AVDCRST_MAG85-4144</name>
</gene>
<feature type="non-terminal residue" evidence="2">
    <location>
        <position position="1"/>
    </location>
</feature>
<feature type="region of interest" description="Disordered" evidence="1">
    <location>
        <begin position="1"/>
        <end position="169"/>
    </location>
</feature>
<accession>A0A6J4TYY4</accession>
<name>A0A6J4TYY4_9ACTN</name>
<sequence length="169" mass="18683">GPAPEQEQRRRRQAAGPWSHDRGPAADAVPAELPRRLAQGPEGASAEGRDDAGGRDPAGRRSRARHGDGAGADHDLAGRAAHRLRRRAVGALHGLRARHLHRDAGRRRSGHLHVVDPARRGPRAGQPDRPGRRQQLHARRRAADRRDRRRARGGGDLRIVRRRGDPRRV</sequence>
<proteinExistence type="predicted"/>
<dbReference type="EMBL" id="CADCVT010000469">
    <property type="protein sequence ID" value="CAA9536192.1"/>
    <property type="molecule type" value="Genomic_DNA"/>
</dbReference>
<feature type="compositionally biased region" description="Basic and acidic residues" evidence="1">
    <location>
        <begin position="47"/>
        <end position="77"/>
    </location>
</feature>
<feature type="compositionally biased region" description="Basic residues" evidence="1">
    <location>
        <begin position="95"/>
        <end position="111"/>
    </location>
</feature>
<feature type="non-terminal residue" evidence="2">
    <location>
        <position position="169"/>
    </location>
</feature>
<protein>
    <submittedName>
        <fullName evidence="2">Uncharacterized protein</fullName>
    </submittedName>
</protein>
<evidence type="ECO:0000313" key="2">
    <source>
        <dbReference type="EMBL" id="CAA9536192.1"/>
    </source>
</evidence>
<feature type="compositionally biased region" description="Basic and acidic residues" evidence="1">
    <location>
        <begin position="153"/>
        <end position="169"/>
    </location>
</feature>
<feature type="compositionally biased region" description="Basic residues" evidence="1">
    <location>
        <begin position="132"/>
        <end position="152"/>
    </location>
</feature>
<evidence type="ECO:0000256" key="1">
    <source>
        <dbReference type="SAM" id="MobiDB-lite"/>
    </source>
</evidence>
<reference evidence="2" key="1">
    <citation type="submission" date="2020-02" db="EMBL/GenBank/DDBJ databases">
        <authorList>
            <person name="Meier V. D."/>
        </authorList>
    </citation>
    <scope>NUCLEOTIDE SEQUENCE</scope>
    <source>
        <strain evidence="2">AVDCRST_MAG85</strain>
    </source>
</reference>
<dbReference type="AlphaFoldDB" id="A0A6J4TYY4"/>
<organism evidence="2">
    <name type="scientific">uncultured Solirubrobacteraceae bacterium</name>
    <dbReference type="NCBI Taxonomy" id="1162706"/>
    <lineage>
        <taxon>Bacteria</taxon>
        <taxon>Bacillati</taxon>
        <taxon>Actinomycetota</taxon>
        <taxon>Thermoleophilia</taxon>
        <taxon>Solirubrobacterales</taxon>
        <taxon>Solirubrobacteraceae</taxon>
        <taxon>environmental samples</taxon>
    </lineage>
</organism>